<protein>
    <submittedName>
        <fullName evidence="7">Putative secreted polysaccharide polymerase</fullName>
    </submittedName>
</protein>
<dbReference type="Proteomes" id="UP000027601">
    <property type="component" value="Unassembled WGS sequence"/>
</dbReference>
<feature type="transmembrane region" description="Helical" evidence="5">
    <location>
        <begin position="179"/>
        <end position="199"/>
    </location>
</feature>
<comment type="caution">
    <text evidence="7">The sequence shown here is derived from an EMBL/GenBank/DDBJ whole genome shotgun (WGS) entry which is preliminary data.</text>
</comment>
<dbReference type="Pfam" id="PF04932">
    <property type="entry name" value="Wzy_C"/>
    <property type="match status" value="1"/>
</dbReference>
<dbReference type="InterPro" id="IPR007016">
    <property type="entry name" value="O-antigen_ligase-rel_domated"/>
</dbReference>
<reference evidence="7 8" key="1">
    <citation type="journal article" date="2015" name="Microbes Environ.">
        <title>Distribution and evolution of nitrogen fixation genes in the phylum bacteroidetes.</title>
        <authorList>
            <person name="Inoue J."/>
            <person name="Oshima K."/>
            <person name="Suda W."/>
            <person name="Sakamoto M."/>
            <person name="Iino T."/>
            <person name="Noda S."/>
            <person name="Hongoh Y."/>
            <person name="Hattori M."/>
            <person name="Ohkuma M."/>
        </authorList>
    </citation>
    <scope>NUCLEOTIDE SEQUENCE [LARGE SCALE GENOMIC DNA]</scope>
    <source>
        <strain evidence="7 8">JCM 15093</strain>
    </source>
</reference>
<evidence type="ECO:0000256" key="2">
    <source>
        <dbReference type="ARBA" id="ARBA00022692"/>
    </source>
</evidence>
<evidence type="ECO:0000259" key="6">
    <source>
        <dbReference type="Pfam" id="PF04932"/>
    </source>
</evidence>
<keyword evidence="3 5" id="KW-1133">Transmembrane helix</keyword>
<dbReference type="GO" id="GO:0016020">
    <property type="term" value="C:membrane"/>
    <property type="evidence" value="ECO:0007669"/>
    <property type="project" value="UniProtKB-SubCell"/>
</dbReference>
<dbReference type="eggNOG" id="COG3307">
    <property type="taxonomic scope" value="Bacteria"/>
</dbReference>
<feature type="transmembrane region" description="Helical" evidence="5">
    <location>
        <begin position="151"/>
        <end position="173"/>
    </location>
</feature>
<feature type="transmembrane region" description="Helical" evidence="5">
    <location>
        <begin position="122"/>
        <end position="139"/>
    </location>
</feature>
<evidence type="ECO:0000256" key="3">
    <source>
        <dbReference type="ARBA" id="ARBA00022989"/>
    </source>
</evidence>
<accession>A0A069CZN5</accession>
<gene>
    <name evidence="7" type="ORF">JCM15093_671</name>
</gene>
<evidence type="ECO:0000256" key="4">
    <source>
        <dbReference type="ARBA" id="ARBA00023136"/>
    </source>
</evidence>
<sequence length="402" mass="45997">MDNSSRHKFQGLIALSHYIRQKGWIQLLVSGGLCLFFLLFLKTGIVVASAFALVPFILLSIYLFIYYIENCFYIILLSQFFLLIASSYADLPLGILSLLFTLVNVVLLAFHHLYKSYNWKNSFNAMFYIFLLWSVYCILEMTNPNHVQEAWNISIMHYAFYPLLCALLLPLAVNNMQKVHWLFIIWGIFILLAAFKGFYQKEFGFNSREMYLLYVLGKAKTHIIWSGTRYFSFFSDAANYGVHMAMGAITFAIASFYVKNIKLKCFYVLVALAAIYGMGISGTRAAMVVPLGGLGLLMILSGKAKSFIITLLAILSLFLFFKFTYIGNSNEYIRKMRSAFNPTEDASYILRVYNRDRMKELMASKPFGYGIGLGGKAERFNPRELMPYPPILGWLMSGQIRV</sequence>
<keyword evidence="8" id="KW-1185">Reference proteome</keyword>
<dbReference type="STRING" id="1121097.GCA_000428125_01294"/>
<feature type="transmembrane region" description="Helical" evidence="5">
    <location>
        <begin position="23"/>
        <end position="41"/>
    </location>
</feature>
<dbReference type="EMBL" id="BAJS01000002">
    <property type="protein sequence ID" value="GAK35570.1"/>
    <property type="molecule type" value="Genomic_DNA"/>
</dbReference>
<organism evidence="7 8">
    <name type="scientific">Bacteroides graminisolvens DSM 19988 = JCM 15093</name>
    <dbReference type="NCBI Taxonomy" id="1121097"/>
    <lineage>
        <taxon>Bacteria</taxon>
        <taxon>Pseudomonadati</taxon>
        <taxon>Bacteroidota</taxon>
        <taxon>Bacteroidia</taxon>
        <taxon>Bacteroidales</taxon>
        <taxon>Bacteroidaceae</taxon>
        <taxon>Bacteroides</taxon>
    </lineage>
</organism>
<feature type="transmembrane region" description="Helical" evidence="5">
    <location>
        <begin position="47"/>
        <end position="68"/>
    </location>
</feature>
<evidence type="ECO:0000256" key="5">
    <source>
        <dbReference type="SAM" id="Phobius"/>
    </source>
</evidence>
<keyword evidence="4 5" id="KW-0472">Membrane</keyword>
<feature type="domain" description="O-antigen ligase-related" evidence="6">
    <location>
        <begin position="270"/>
        <end position="375"/>
    </location>
</feature>
<feature type="transmembrane region" description="Helical" evidence="5">
    <location>
        <begin position="80"/>
        <end position="110"/>
    </location>
</feature>
<proteinExistence type="predicted"/>
<keyword evidence="2 5" id="KW-0812">Transmembrane</keyword>
<feature type="transmembrane region" description="Helical" evidence="5">
    <location>
        <begin position="307"/>
        <end position="327"/>
    </location>
</feature>
<feature type="transmembrane region" description="Helical" evidence="5">
    <location>
        <begin position="265"/>
        <end position="287"/>
    </location>
</feature>
<name>A0A069CZN5_9BACE</name>
<evidence type="ECO:0000313" key="8">
    <source>
        <dbReference type="Proteomes" id="UP000027601"/>
    </source>
</evidence>
<evidence type="ECO:0000313" key="7">
    <source>
        <dbReference type="EMBL" id="GAK35570.1"/>
    </source>
</evidence>
<dbReference type="AlphaFoldDB" id="A0A069CZN5"/>
<evidence type="ECO:0000256" key="1">
    <source>
        <dbReference type="ARBA" id="ARBA00004141"/>
    </source>
</evidence>
<feature type="transmembrane region" description="Helical" evidence="5">
    <location>
        <begin position="240"/>
        <end position="258"/>
    </location>
</feature>
<comment type="subcellular location">
    <subcellularLocation>
        <location evidence="1">Membrane</location>
        <topology evidence="1">Multi-pass membrane protein</topology>
    </subcellularLocation>
</comment>